<dbReference type="AlphaFoldDB" id="A0AAD5TFR8"/>
<evidence type="ECO:0000313" key="3">
    <source>
        <dbReference type="Proteomes" id="UP001211907"/>
    </source>
</evidence>
<keyword evidence="3" id="KW-1185">Reference proteome</keyword>
<dbReference type="PANTHER" id="PTHR38483">
    <property type="entry name" value="CHROMOSOME 1, WHOLE GENOME SHOTGUN SEQUENCE"/>
    <property type="match status" value="1"/>
</dbReference>
<reference evidence="2" key="1">
    <citation type="submission" date="2020-05" db="EMBL/GenBank/DDBJ databases">
        <title>Phylogenomic resolution of chytrid fungi.</title>
        <authorList>
            <person name="Stajich J.E."/>
            <person name="Amses K."/>
            <person name="Simmons R."/>
            <person name="Seto K."/>
            <person name="Myers J."/>
            <person name="Bonds A."/>
            <person name="Quandt C.A."/>
            <person name="Barry K."/>
            <person name="Liu P."/>
            <person name="Grigoriev I."/>
            <person name="Longcore J.E."/>
            <person name="James T.Y."/>
        </authorList>
    </citation>
    <scope>NUCLEOTIDE SEQUENCE</scope>
    <source>
        <strain evidence="2">JEL0513</strain>
    </source>
</reference>
<accession>A0AAD5TFR8</accession>
<dbReference type="EMBL" id="JADGJH010000016">
    <property type="protein sequence ID" value="KAJ3142502.1"/>
    <property type="molecule type" value="Genomic_DNA"/>
</dbReference>
<keyword evidence="1" id="KW-0812">Transmembrane</keyword>
<sequence>MSAQQSSSQVGENADSISIGISINVNGAGPSDRLLSDTATAGGATAGITRAEVLTSIANRILYSKYYRWLYFAMGIASFFCLVLSFVEQCPSGLFLWTDALVNLAMIAEVLIRVNAMGKVSESHSVDEAHYALTASCCEIRTFINQSGTLLISRDNSSWETELDALLLIARNSVQLFRLLMMMNKNRDSLLRRQQPQAIDFSNAAPAVDFLGVGNTGELPRHTSIDGTGSGGARVASSVFDFEGEEDDWGF</sequence>
<evidence type="ECO:0000313" key="2">
    <source>
        <dbReference type="EMBL" id="KAJ3142502.1"/>
    </source>
</evidence>
<comment type="caution">
    <text evidence="2">The sequence shown here is derived from an EMBL/GenBank/DDBJ whole genome shotgun (WGS) entry which is preliminary data.</text>
</comment>
<keyword evidence="1" id="KW-1133">Transmembrane helix</keyword>
<proteinExistence type="predicted"/>
<name>A0AAD5TFR8_9FUNG</name>
<evidence type="ECO:0000256" key="1">
    <source>
        <dbReference type="SAM" id="Phobius"/>
    </source>
</evidence>
<organism evidence="2 3">
    <name type="scientific">Physocladia obscura</name>
    <dbReference type="NCBI Taxonomy" id="109957"/>
    <lineage>
        <taxon>Eukaryota</taxon>
        <taxon>Fungi</taxon>
        <taxon>Fungi incertae sedis</taxon>
        <taxon>Chytridiomycota</taxon>
        <taxon>Chytridiomycota incertae sedis</taxon>
        <taxon>Chytridiomycetes</taxon>
        <taxon>Chytridiales</taxon>
        <taxon>Chytriomycetaceae</taxon>
        <taxon>Physocladia</taxon>
    </lineage>
</organism>
<keyword evidence="1" id="KW-0472">Membrane</keyword>
<gene>
    <name evidence="2" type="ORF">HK100_002568</name>
</gene>
<dbReference type="Proteomes" id="UP001211907">
    <property type="component" value="Unassembled WGS sequence"/>
</dbReference>
<protein>
    <submittedName>
        <fullName evidence="2">Uncharacterized protein</fullName>
    </submittedName>
</protein>
<feature type="transmembrane region" description="Helical" evidence="1">
    <location>
        <begin position="69"/>
        <end position="87"/>
    </location>
</feature>
<dbReference type="PANTHER" id="PTHR38483:SF1">
    <property type="entry name" value="ION TRANSPORT DOMAIN-CONTAINING PROTEIN"/>
    <property type="match status" value="1"/>
</dbReference>